<organism evidence="1 2">
    <name type="scientific">Alkanindiges hydrocarboniclasticus</name>
    <dbReference type="NCBI Taxonomy" id="1907941"/>
    <lineage>
        <taxon>Bacteria</taxon>
        <taxon>Pseudomonadati</taxon>
        <taxon>Pseudomonadota</taxon>
        <taxon>Gammaproteobacteria</taxon>
        <taxon>Moraxellales</taxon>
        <taxon>Moraxellaceae</taxon>
        <taxon>Alkanindiges</taxon>
    </lineage>
</organism>
<sequence>MEVLSQTIKCAETETGLNISVICDQTKAFYAQHPKQVQRLPKEERAYWYWFLKNHRDNAA</sequence>
<dbReference type="EMBL" id="MLCN01000007">
    <property type="protein sequence ID" value="ONG41822.1"/>
    <property type="molecule type" value="Genomic_DNA"/>
</dbReference>
<accession>A0A1S8CWW4</accession>
<dbReference type="Proteomes" id="UP000192132">
    <property type="component" value="Unassembled WGS sequence"/>
</dbReference>
<dbReference type="AlphaFoldDB" id="A0A1S8CWW4"/>
<evidence type="ECO:0000313" key="1">
    <source>
        <dbReference type="EMBL" id="ONG41822.1"/>
    </source>
</evidence>
<evidence type="ECO:0000313" key="2">
    <source>
        <dbReference type="Proteomes" id="UP000192132"/>
    </source>
</evidence>
<name>A0A1S8CWW4_9GAMM</name>
<comment type="caution">
    <text evidence="1">The sequence shown here is derived from an EMBL/GenBank/DDBJ whole genome shotgun (WGS) entry which is preliminary data.</text>
</comment>
<reference evidence="1 2" key="1">
    <citation type="submission" date="2016-10" db="EMBL/GenBank/DDBJ databases">
        <title>Draft Genome sequence of Alkanindiges sp. strain H1.</title>
        <authorList>
            <person name="Subhash Y."/>
            <person name="Lee S."/>
        </authorList>
    </citation>
    <scope>NUCLEOTIDE SEQUENCE [LARGE SCALE GENOMIC DNA]</scope>
    <source>
        <strain evidence="1 2">H1</strain>
    </source>
</reference>
<protein>
    <submittedName>
        <fullName evidence="1">Uncharacterized protein</fullName>
    </submittedName>
</protein>
<keyword evidence="2" id="KW-1185">Reference proteome</keyword>
<gene>
    <name evidence="1" type="ORF">BKE30_03040</name>
</gene>
<proteinExistence type="predicted"/>
<dbReference type="RefSeq" id="WP_076877193.1">
    <property type="nucleotide sequence ID" value="NZ_MLCN01000007.1"/>
</dbReference>
<dbReference type="OrthoDB" id="6717743at2"/>